<evidence type="ECO:0000256" key="1">
    <source>
        <dbReference type="SAM" id="MobiDB-lite"/>
    </source>
</evidence>
<dbReference type="InterPro" id="IPR016047">
    <property type="entry name" value="M23ase_b-sheet_dom"/>
</dbReference>
<name>A0ABQ1ULJ0_9BACT</name>
<protein>
    <recommendedName>
        <fullName evidence="2">M23ase beta-sheet core domain-containing protein</fullName>
    </recommendedName>
</protein>
<evidence type="ECO:0000313" key="3">
    <source>
        <dbReference type="EMBL" id="GGF21182.1"/>
    </source>
</evidence>
<dbReference type="PANTHER" id="PTHR21666:SF285">
    <property type="entry name" value="M23 FAMILY METALLOPEPTIDASE"/>
    <property type="match status" value="1"/>
</dbReference>
<dbReference type="PANTHER" id="PTHR21666">
    <property type="entry name" value="PEPTIDASE-RELATED"/>
    <property type="match status" value="1"/>
</dbReference>
<organism evidence="3 4">
    <name type="scientific">Hymenobacter cavernae</name>
    <dbReference type="NCBI Taxonomy" id="2044852"/>
    <lineage>
        <taxon>Bacteria</taxon>
        <taxon>Pseudomonadati</taxon>
        <taxon>Bacteroidota</taxon>
        <taxon>Cytophagia</taxon>
        <taxon>Cytophagales</taxon>
        <taxon>Hymenobacteraceae</taxon>
        <taxon>Hymenobacter</taxon>
    </lineage>
</organism>
<dbReference type="EMBL" id="BMHT01000007">
    <property type="protein sequence ID" value="GGF21182.1"/>
    <property type="molecule type" value="Genomic_DNA"/>
</dbReference>
<comment type="caution">
    <text evidence="3">The sequence shown here is derived from an EMBL/GenBank/DDBJ whole genome shotgun (WGS) entry which is preliminary data.</text>
</comment>
<evidence type="ECO:0000259" key="2">
    <source>
        <dbReference type="Pfam" id="PF01551"/>
    </source>
</evidence>
<keyword evidence="4" id="KW-1185">Reference proteome</keyword>
<dbReference type="Proteomes" id="UP000632273">
    <property type="component" value="Unassembled WGS sequence"/>
</dbReference>
<evidence type="ECO:0000313" key="4">
    <source>
        <dbReference type="Proteomes" id="UP000632273"/>
    </source>
</evidence>
<feature type="domain" description="M23ase beta-sheet core" evidence="2">
    <location>
        <begin position="97"/>
        <end position="215"/>
    </location>
</feature>
<dbReference type="InterPro" id="IPR011055">
    <property type="entry name" value="Dup_hybrid_motif"/>
</dbReference>
<dbReference type="CDD" id="cd12797">
    <property type="entry name" value="M23_peptidase"/>
    <property type="match status" value="1"/>
</dbReference>
<accession>A0ABQ1ULJ0</accession>
<feature type="region of interest" description="Disordered" evidence="1">
    <location>
        <begin position="32"/>
        <end position="65"/>
    </location>
</feature>
<dbReference type="SUPFAM" id="SSF51261">
    <property type="entry name" value="Duplicated hybrid motif"/>
    <property type="match status" value="1"/>
</dbReference>
<sequence length="678" mass="75542">MLLSVRVRVLSLNKLAVGAMLLFTTTGLRPVPFGAQEPPEDLTKASKARSGGAGTAGQEAGPPTHPNVEKGYFLFPIKPGKPNYLAGSMGELRPNHFHGGLDIKTDGRVDLPVYAAADGYISRMKQSSFGYGNVLYITHPNGLTTVYGHLNRFLGPVADQMRQKQYEKQTFELELFFSKDQFPIKRGDLVALSGNTGGSGGPHLHWEVRDAHDAQLNPLQWGGFDEIQDHVAPTIQAFAVEPLSIDARVNGRFDKAVLTPKQAVGPGVPVIWPDTINCFGTIGLQVQGFDRFDTAWNRNGLQRVEVRVNGQPTYQYVIDGVPFSDTRTISDHVDYEWQHTNGRTLEKLFVDDGNTLPIYTTGLTKGKLRVEDGKLYAVEVNLLDSYGNSTPLRFVLRGQQPTYYKTRSAAVRQPALRYEITRNILKVFAADPDTTRQSGNLTLLRDGRRLEVKPSYTVQSQNVYLYDLRAGLPDSLRFGRVAQRFNRQAMIPAGQEFAFSNNVLNLAFGPRTLFDTLYLQTSYKEGLWTIQSTRTPLFEALRMTLKPNEEIVDKERSAVYMINARGGRIYQGGKWDGNQITAPIKTFGSFRILTDTIPPSARLVSKSAAGVTFVVGDNLSGLASYRLLVNGQWRMLRYEYKNATLFTDKQDHTVPLAGDAELHLTDQAGNKKVLRFRI</sequence>
<dbReference type="InterPro" id="IPR050570">
    <property type="entry name" value="Cell_wall_metabolism_enzyme"/>
</dbReference>
<proteinExistence type="predicted"/>
<dbReference type="Gene3D" id="2.70.70.10">
    <property type="entry name" value="Glucose Permease (Domain IIA)"/>
    <property type="match status" value="1"/>
</dbReference>
<reference evidence="4" key="1">
    <citation type="journal article" date="2019" name="Int. J. Syst. Evol. Microbiol.">
        <title>The Global Catalogue of Microorganisms (GCM) 10K type strain sequencing project: providing services to taxonomists for standard genome sequencing and annotation.</title>
        <authorList>
            <consortium name="The Broad Institute Genomics Platform"/>
            <consortium name="The Broad Institute Genome Sequencing Center for Infectious Disease"/>
            <person name="Wu L."/>
            <person name="Ma J."/>
        </authorList>
    </citation>
    <scope>NUCLEOTIDE SEQUENCE [LARGE SCALE GENOMIC DNA]</scope>
    <source>
        <strain evidence="4">CGMCC 1.15197</strain>
    </source>
</reference>
<gene>
    <name evidence="3" type="ORF">GCM10011383_36060</name>
</gene>
<dbReference type="Pfam" id="PF01551">
    <property type="entry name" value="Peptidase_M23"/>
    <property type="match status" value="1"/>
</dbReference>